<dbReference type="Pfam" id="PF13899">
    <property type="entry name" value="Thioredoxin_7"/>
    <property type="match status" value="1"/>
</dbReference>
<dbReference type="CDD" id="cd02953">
    <property type="entry name" value="DsbDgamma"/>
    <property type="match status" value="1"/>
</dbReference>
<keyword evidence="5 7" id="KW-1133">Transmembrane helix</keyword>
<dbReference type="InterPro" id="IPR003834">
    <property type="entry name" value="Cyt_c_assmbl_TM_dom"/>
</dbReference>
<feature type="transmembrane region" description="Helical" evidence="7">
    <location>
        <begin position="454"/>
        <end position="484"/>
    </location>
</feature>
<dbReference type="Pfam" id="PF02683">
    <property type="entry name" value="DsbD_TM"/>
    <property type="match status" value="1"/>
</dbReference>
<dbReference type="PROSITE" id="PS51352">
    <property type="entry name" value="THIOREDOXIN_2"/>
    <property type="match status" value="1"/>
</dbReference>
<keyword evidence="2" id="KW-1003">Cell membrane</keyword>
<accession>A0A1G6S619</accession>
<dbReference type="GO" id="GO:0015035">
    <property type="term" value="F:protein-disulfide reductase activity"/>
    <property type="evidence" value="ECO:0007669"/>
    <property type="project" value="TreeGrafter"/>
</dbReference>
<dbReference type="OrthoDB" id="9811036at2"/>
<dbReference type="InterPro" id="IPR036249">
    <property type="entry name" value="Thioredoxin-like_sf"/>
</dbReference>
<dbReference type="GO" id="GO:0005886">
    <property type="term" value="C:plasma membrane"/>
    <property type="evidence" value="ECO:0007669"/>
    <property type="project" value="UniProtKB-SubCell"/>
</dbReference>
<evidence type="ECO:0000256" key="2">
    <source>
        <dbReference type="ARBA" id="ARBA00022475"/>
    </source>
</evidence>
<dbReference type="PANTHER" id="PTHR32234:SF3">
    <property type="entry name" value="SUPPRESSION OF COPPER SENSITIVITY PROTEIN"/>
    <property type="match status" value="1"/>
</dbReference>
<sequence>MLPGQGLPQHFPKDCRVLASFRSFLLLLLGLSTALVGAASSAAESEPLLTDHLRSRLVAAADAAVPGQTLKLGLLLEHDPGWHTYWKNPGDSGLPTRMEFTLPDGLVAGEIEWPLPERQPAGGLVNFGYSHTELLPVSVAVPADFAADSITITLKASWLICELECIPGSGEYRLALPVAQRAQRSAQAATFERAAARQAQRVDVEAQYSAENSGVAIEIRLDGPLAAAFATGADGWTLMPATPQILANADPPRFSIAQDELRVEVARSEFFASAPERIELLLSNGDRGYTVLARHQAASVSAAAAASGQEATEASSGFNDSNTAGAPVGLWLALLLAFAGGLVLNLMPCVFPVLSLKALGAVESAHDAAEMRRHGLWYTLGVLASVLLVAGLLLALRAGGEAIGWGFQLQEPGFVAAIALLLFAMGLSFSGLYEFGAGMTGMGQQLTEGGGRRGAFFTGVLACVVASPCTAPFMGTALGAALVLPTHEALLVFTFLALGLAFPMLLLGYVPALARLLPRPGAWMQTFRELLAFPLYLTVLWLAWVFGRQTGMLALTALGGGFIAIAFALWLLRRAQGRERGALPLRALAAMAMVSALALPLLAPREVGPAGAAETGALHEPWTPARFAALRDEGRPVLVNMTADWCITCLANERVALSSTEFADALRTRGVVYLKGDWTRQDAGITAYLESFGRSGVPLYVLYPARGEPIVLPQLLTPAIVREALEALPPARADG</sequence>
<dbReference type="AlphaFoldDB" id="A0A1G6S619"/>
<feature type="transmembrane region" description="Helical" evidence="7">
    <location>
        <begin position="375"/>
        <end position="394"/>
    </location>
</feature>
<name>A0A1G6S619_9GAMM</name>
<comment type="subcellular location">
    <subcellularLocation>
        <location evidence="1">Cell membrane</location>
        <topology evidence="1">Multi-pass membrane protein</topology>
    </subcellularLocation>
</comment>
<protein>
    <submittedName>
        <fullName evidence="10">Thiol:disulfide interchange protein DsbD</fullName>
    </submittedName>
</protein>
<dbReference type="STRING" id="265719.SAMN04488509_101292"/>
<feature type="transmembrane region" description="Helical" evidence="7">
    <location>
        <begin position="553"/>
        <end position="572"/>
    </location>
</feature>
<reference evidence="10 11" key="1">
    <citation type="submission" date="2016-10" db="EMBL/GenBank/DDBJ databases">
        <authorList>
            <person name="de Groot N.N."/>
        </authorList>
    </citation>
    <scope>NUCLEOTIDE SEQUENCE [LARGE SCALE GENOMIC DNA]</scope>
    <source>
        <strain evidence="10 11">DSM 16957</strain>
    </source>
</reference>
<dbReference type="InterPro" id="IPR013766">
    <property type="entry name" value="Thioredoxin_domain"/>
</dbReference>
<evidence type="ECO:0000256" key="3">
    <source>
        <dbReference type="ARBA" id="ARBA00022692"/>
    </source>
</evidence>
<gene>
    <name evidence="10" type="ORF">SAMN04488509_101292</name>
</gene>
<feature type="transmembrane region" description="Helical" evidence="7">
    <location>
        <begin position="414"/>
        <end position="433"/>
    </location>
</feature>
<evidence type="ECO:0000313" key="10">
    <source>
        <dbReference type="EMBL" id="SDD11587.1"/>
    </source>
</evidence>
<dbReference type="InterPro" id="IPR035671">
    <property type="entry name" value="DsbD_gamma"/>
</dbReference>
<evidence type="ECO:0000256" key="5">
    <source>
        <dbReference type="ARBA" id="ARBA00022989"/>
    </source>
</evidence>
<feature type="transmembrane region" description="Helical" evidence="7">
    <location>
        <begin position="328"/>
        <end position="354"/>
    </location>
</feature>
<evidence type="ECO:0000256" key="6">
    <source>
        <dbReference type="ARBA" id="ARBA00023136"/>
    </source>
</evidence>
<organism evidence="10 11">
    <name type="scientific">Aquimonas voraii</name>
    <dbReference type="NCBI Taxonomy" id="265719"/>
    <lineage>
        <taxon>Bacteria</taxon>
        <taxon>Pseudomonadati</taxon>
        <taxon>Pseudomonadota</taxon>
        <taxon>Gammaproteobacteria</taxon>
        <taxon>Lysobacterales</taxon>
        <taxon>Lysobacteraceae</taxon>
        <taxon>Aquimonas</taxon>
    </lineage>
</organism>
<dbReference type="Pfam" id="PF11412">
    <property type="entry name" value="DsbD_N"/>
    <property type="match status" value="1"/>
</dbReference>
<dbReference type="GO" id="GO:0017004">
    <property type="term" value="P:cytochrome complex assembly"/>
    <property type="evidence" value="ECO:0007669"/>
    <property type="project" value="UniProtKB-KW"/>
</dbReference>
<evidence type="ECO:0000256" key="4">
    <source>
        <dbReference type="ARBA" id="ARBA00022748"/>
    </source>
</evidence>
<feature type="transmembrane region" description="Helical" evidence="7">
    <location>
        <begin position="490"/>
        <end position="510"/>
    </location>
</feature>
<dbReference type="EMBL" id="FNAG01000001">
    <property type="protein sequence ID" value="SDD11587.1"/>
    <property type="molecule type" value="Genomic_DNA"/>
</dbReference>
<feature type="signal peptide" evidence="8">
    <location>
        <begin position="1"/>
        <end position="38"/>
    </location>
</feature>
<proteinExistence type="predicted"/>
<evidence type="ECO:0000259" key="9">
    <source>
        <dbReference type="PROSITE" id="PS51352"/>
    </source>
</evidence>
<dbReference type="InterPro" id="IPR028250">
    <property type="entry name" value="DsbDN"/>
</dbReference>
<evidence type="ECO:0000313" key="11">
    <source>
        <dbReference type="Proteomes" id="UP000199603"/>
    </source>
</evidence>
<feature type="transmembrane region" description="Helical" evidence="7">
    <location>
        <begin position="530"/>
        <end position="547"/>
    </location>
</feature>
<keyword evidence="3 7" id="KW-0812">Transmembrane</keyword>
<dbReference type="Proteomes" id="UP000199603">
    <property type="component" value="Unassembled WGS sequence"/>
</dbReference>
<dbReference type="PANTHER" id="PTHR32234">
    <property type="entry name" value="THIOL:DISULFIDE INTERCHANGE PROTEIN DSBD"/>
    <property type="match status" value="1"/>
</dbReference>
<dbReference type="SUPFAM" id="SSF52833">
    <property type="entry name" value="Thioredoxin-like"/>
    <property type="match status" value="1"/>
</dbReference>
<dbReference type="GO" id="GO:0045454">
    <property type="term" value="P:cell redox homeostasis"/>
    <property type="evidence" value="ECO:0007669"/>
    <property type="project" value="TreeGrafter"/>
</dbReference>
<dbReference type="Gene3D" id="3.40.30.10">
    <property type="entry name" value="Glutaredoxin"/>
    <property type="match status" value="1"/>
</dbReference>
<evidence type="ECO:0000256" key="7">
    <source>
        <dbReference type="SAM" id="Phobius"/>
    </source>
</evidence>
<keyword evidence="8" id="KW-0732">Signal</keyword>
<keyword evidence="11" id="KW-1185">Reference proteome</keyword>
<feature type="chain" id="PRO_5011466217" evidence="8">
    <location>
        <begin position="39"/>
        <end position="735"/>
    </location>
</feature>
<keyword evidence="6 7" id="KW-0472">Membrane</keyword>
<evidence type="ECO:0000256" key="1">
    <source>
        <dbReference type="ARBA" id="ARBA00004651"/>
    </source>
</evidence>
<feature type="domain" description="Thioredoxin" evidence="9">
    <location>
        <begin position="597"/>
        <end position="730"/>
    </location>
</feature>
<evidence type="ECO:0000256" key="8">
    <source>
        <dbReference type="SAM" id="SignalP"/>
    </source>
</evidence>
<keyword evidence="4" id="KW-0201">Cytochrome c-type biogenesis</keyword>